<evidence type="ECO:0000256" key="1">
    <source>
        <dbReference type="ARBA" id="ARBA00008987"/>
    </source>
</evidence>
<feature type="compositionally biased region" description="Basic and acidic residues" evidence="3">
    <location>
        <begin position="15"/>
        <end position="33"/>
    </location>
</feature>
<dbReference type="GO" id="GO:0005737">
    <property type="term" value="C:cytoplasm"/>
    <property type="evidence" value="ECO:0007669"/>
    <property type="project" value="TreeGrafter"/>
</dbReference>
<evidence type="ECO:0000259" key="4">
    <source>
        <dbReference type="Pfam" id="PF00085"/>
    </source>
</evidence>
<dbReference type="Pfam" id="PF00085">
    <property type="entry name" value="Thioredoxin"/>
    <property type="match status" value="1"/>
</dbReference>
<dbReference type="InterPro" id="IPR013766">
    <property type="entry name" value="Thioredoxin_domain"/>
</dbReference>
<feature type="region of interest" description="Disordered" evidence="3">
    <location>
        <begin position="1"/>
        <end position="40"/>
    </location>
</feature>
<dbReference type="SUPFAM" id="SSF48452">
    <property type="entry name" value="TPR-like"/>
    <property type="match status" value="1"/>
</dbReference>
<protein>
    <submittedName>
        <fullName evidence="5">Co-chaperone YbbN</fullName>
    </submittedName>
</protein>
<dbReference type="Pfam" id="PF14561">
    <property type="entry name" value="TPR_20"/>
    <property type="match status" value="1"/>
</dbReference>
<reference evidence="5 6" key="1">
    <citation type="submission" date="2018-11" db="EMBL/GenBank/DDBJ databases">
        <title>The genome draft of YIM 96095.</title>
        <authorList>
            <person name="Tang S.-K."/>
            <person name="Chunyu W.-X."/>
            <person name="Feng Y.-Z."/>
        </authorList>
    </citation>
    <scope>NUCLEOTIDE SEQUENCE [LARGE SCALE GENOMIC DNA]</scope>
    <source>
        <strain evidence="5 6">YIM 96095</strain>
    </source>
</reference>
<dbReference type="SUPFAM" id="SSF52833">
    <property type="entry name" value="Thioredoxin-like"/>
    <property type="match status" value="1"/>
</dbReference>
<evidence type="ECO:0000313" key="6">
    <source>
        <dbReference type="Proteomes" id="UP000269198"/>
    </source>
</evidence>
<dbReference type="EMBL" id="RJMB01000010">
    <property type="protein sequence ID" value="RNL84541.1"/>
    <property type="molecule type" value="Genomic_DNA"/>
</dbReference>
<comment type="similarity">
    <text evidence="1">Belongs to the thioredoxin family.</text>
</comment>
<accession>A0A3N0E9M9</accession>
<dbReference type="Gene3D" id="3.40.30.10">
    <property type="entry name" value="Glutaredoxin"/>
    <property type="match status" value="1"/>
</dbReference>
<sequence length="321" mass="34733">MQPSDFSTQSAVDLGARKAALEREAKRQAEESSGKANPYALDVDEQNFQSEVLERSMNVPVVLAVLATWSEQAKQVETAIDTLCAQAGGQWIVAKVDTDASPQLAQALRASSVPMVAMVIGGQVVPGPTGAATQDQLREWLSQIFEGLRQQGVLPENYTGLGPPDADGATDEEAADTQEQQEQAGDPMDVEAQEALQRGDFAAAEEVYSKALESDPQNENARMKLAQVRLVGRVRELDADSARRAAADHPDDVDAQIKVADIDMYGGKFEDAFDRLISTVRRTGGEDRDRAREHLLALFEVLPSGDPRVAKARRGLTSALF</sequence>
<evidence type="ECO:0000256" key="3">
    <source>
        <dbReference type="SAM" id="MobiDB-lite"/>
    </source>
</evidence>
<dbReference type="InterPro" id="IPR011990">
    <property type="entry name" value="TPR-like_helical_dom_sf"/>
</dbReference>
<dbReference type="PANTHER" id="PTHR45663">
    <property type="entry name" value="GEO12009P1"/>
    <property type="match status" value="1"/>
</dbReference>
<dbReference type="OrthoDB" id="5181746at2"/>
<evidence type="ECO:0000313" key="5">
    <source>
        <dbReference type="EMBL" id="RNL84541.1"/>
    </source>
</evidence>
<dbReference type="Gene3D" id="1.25.40.10">
    <property type="entry name" value="Tetratricopeptide repeat domain"/>
    <property type="match status" value="2"/>
</dbReference>
<dbReference type="CDD" id="cd02956">
    <property type="entry name" value="ybbN"/>
    <property type="match status" value="1"/>
</dbReference>
<feature type="compositionally biased region" description="Polar residues" evidence="3">
    <location>
        <begin position="1"/>
        <end position="11"/>
    </location>
</feature>
<feature type="compositionally biased region" description="Low complexity" evidence="3">
    <location>
        <begin position="177"/>
        <end position="186"/>
    </location>
</feature>
<dbReference type="GO" id="GO:0006950">
    <property type="term" value="P:response to stress"/>
    <property type="evidence" value="ECO:0007669"/>
    <property type="project" value="UniProtKB-ARBA"/>
</dbReference>
<organism evidence="5 6">
    <name type="scientific">Halostreptopolyspora alba</name>
    <dbReference type="NCBI Taxonomy" id="2487137"/>
    <lineage>
        <taxon>Bacteria</taxon>
        <taxon>Bacillati</taxon>
        <taxon>Actinomycetota</taxon>
        <taxon>Actinomycetes</taxon>
        <taxon>Streptosporangiales</taxon>
        <taxon>Nocardiopsidaceae</taxon>
        <taxon>Halostreptopolyspora</taxon>
    </lineage>
</organism>
<name>A0A3N0E9M9_9ACTN</name>
<keyword evidence="2" id="KW-0676">Redox-active center</keyword>
<dbReference type="GO" id="GO:0015035">
    <property type="term" value="F:protein-disulfide reductase activity"/>
    <property type="evidence" value="ECO:0007669"/>
    <property type="project" value="TreeGrafter"/>
</dbReference>
<feature type="domain" description="Thioredoxin" evidence="4">
    <location>
        <begin position="43"/>
        <end position="142"/>
    </location>
</feature>
<dbReference type="Pfam" id="PF14559">
    <property type="entry name" value="TPR_19"/>
    <property type="match status" value="1"/>
</dbReference>
<comment type="caution">
    <text evidence="5">The sequence shown here is derived from an EMBL/GenBank/DDBJ whole genome shotgun (WGS) entry which is preliminary data.</text>
</comment>
<dbReference type="RefSeq" id="WP_123201357.1">
    <property type="nucleotide sequence ID" value="NZ_RJMB01000010.1"/>
</dbReference>
<dbReference type="AlphaFoldDB" id="A0A3N0E9M9"/>
<feature type="region of interest" description="Disordered" evidence="3">
    <location>
        <begin position="154"/>
        <end position="187"/>
    </location>
</feature>
<dbReference type="InterPro" id="IPR036249">
    <property type="entry name" value="Thioredoxin-like_sf"/>
</dbReference>
<dbReference type="Proteomes" id="UP000269198">
    <property type="component" value="Unassembled WGS sequence"/>
</dbReference>
<evidence type="ECO:0000256" key="2">
    <source>
        <dbReference type="ARBA" id="ARBA00023284"/>
    </source>
</evidence>
<keyword evidence="6" id="KW-1185">Reference proteome</keyword>
<proteinExistence type="inferred from homology"/>
<dbReference type="PANTHER" id="PTHR45663:SF11">
    <property type="entry name" value="GEO12009P1"/>
    <property type="match status" value="1"/>
</dbReference>
<gene>
    <name evidence="5" type="ORF">EFW17_11495</name>
</gene>